<dbReference type="Pfam" id="PF08263">
    <property type="entry name" value="LRRNT_2"/>
    <property type="match status" value="1"/>
</dbReference>
<dbReference type="PANTHER" id="PTHR27008:SF592">
    <property type="entry name" value="LEUCINE-RICH REPEAT RECEPTOR-LIKE PROTEIN KINASE FAMILY PROTEIN-RELATED"/>
    <property type="match status" value="1"/>
</dbReference>
<dbReference type="PROSITE" id="PS00107">
    <property type="entry name" value="PROTEIN_KINASE_ATP"/>
    <property type="match status" value="1"/>
</dbReference>
<evidence type="ECO:0000256" key="3">
    <source>
        <dbReference type="ARBA" id="ARBA00009592"/>
    </source>
</evidence>
<keyword evidence="17 23" id="KW-0472">Membrane</keyword>
<evidence type="ECO:0000256" key="7">
    <source>
        <dbReference type="ARBA" id="ARBA00022553"/>
    </source>
</evidence>
<dbReference type="GO" id="GO:0005524">
    <property type="term" value="F:ATP binding"/>
    <property type="evidence" value="ECO:0007669"/>
    <property type="project" value="UniProtKB-UniRule"/>
</dbReference>
<sequence>MNLSTATILYSLASLILLLSSNFQWCQANSLGNETDRIALLKFKSGISKDPFGIFNSWNDSNSFCNWYGITCSRRHQRVTALNTTGKNLVGAISPYIGNLSFLRTLALRNNSFTGEIPQEVGNLLRLRYFDLTGNILGGDIPTNLTRCNKLETIYLAYNKLVGKIPEEIGSLVELKRMTLSRNNLTGKLPSSLGNLTLLNLFDVVENNLVGEIPVEIGKSSSLAYFDIAVNSISGTIPETLLNISSLSVFSSAENQIHGTIPYGIGLNLPSLTWFSIGDNRFSGSIPNSFGNASELEFIEIINNNFVGQVPVTLGNLKNLRHLSLFNNSLGSRSANDLVFLTFLKNCTNLDTLLLNFNYFGGVLPSSLANLSFQLSTLALGNNYFTGSIPAGLNNLVKLSQLSFANNLLTGSIPSELGMLPNLRTLYLGRNMLSGKVPSSIGNLSLLFLLNLRRNNLEGSIPSSIGNCQSLKEFYASENKFSGTIPKEILSLPSLSLVLNLSWNSLTGKLPTEVENLKQLNTLDISANNLSGEIPVTIGQCVTLEALFMQANFFQGSIPSSLASLKGLQALDLSQNNLTGEIPQDLQNLQFLIYLNLSFNDLEGEIPTKGVFTNASAVSLIGNKKLCGGAPEFLLPRCPTKTIRKSLAFKLSIIIPCVAVSAFLALTFLACLWGKKSKEKSPSISMSVENLFKISYKDLHQATGGFSENNLIGSGSFSSVYKGFLAQLDRQVAIKVLNLQNMGASKSFLAECKTLGNIRHRNLVKILTYCSSLDYKGNEFMALVYQFMANGSLENWLHPNPDRRDTMKNFDLLQRLNITIDVSSALHYLHDQLESSIIHRDLKPSNVLLDSDMIAHASDFGLAKINSAISDIPQSQSNSTGVKGTIGYVAPEYGLGGEASKEGDVYSYGILVLEMFSGRRPTDEVFIGGENLRDFIGMALPQRLQYVVDPVLLETEAAKEAPSREDDNNAIEINLLSMKPEVQKCLVAVFEVGIVCSAQSPKDRMTIGDVNRQLHFIKNAFLGS</sequence>
<comment type="subcellular location">
    <subcellularLocation>
        <location evidence="1">Cell membrane</location>
        <topology evidence="1">Single-pass type I membrane protein</topology>
    </subcellularLocation>
</comment>
<evidence type="ECO:0000256" key="24">
    <source>
        <dbReference type="SAM" id="SignalP"/>
    </source>
</evidence>
<keyword evidence="18" id="KW-0675">Receptor</keyword>
<dbReference type="InterPro" id="IPR017441">
    <property type="entry name" value="Protein_kinase_ATP_BS"/>
</dbReference>
<organism evidence="26 27">
    <name type="scientific">Erythroxylum novogranatense</name>
    <dbReference type="NCBI Taxonomy" id="1862640"/>
    <lineage>
        <taxon>Eukaryota</taxon>
        <taxon>Viridiplantae</taxon>
        <taxon>Streptophyta</taxon>
        <taxon>Embryophyta</taxon>
        <taxon>Tracheophyta</taxon>
        <taxon>Spermatophyta</taxon>
        <taxon>Magnoliopsida</taxon>
        <taxon>eudicotyledons</taxon>
        <taxon>Gunneridae</taxon>
        <taxon>Pentapetalae</taxon>
        <taxon>rosids</taxon>
        <taxon>fabids</taxon>
        <taxon>Malpighiales</taxon>
        <taxon>Erythroxylaceae</taxon>
        <taxon>Erythroxylum</taxon>
    </lineage>
</organism>
<evidence type="ECO:0000256" key="20">
    <source>
        <dbReference type="ARBA" id="ARBA00047899"/>
    </source>
</evidence>
<dbReference type="InterPro" id="IPR032675">
    <property type="entry name" value="LRR_dom_sf"/>
</dbReference>
<evidence type="ECO:0000256" key="11">
    <source>
        <dbReference type="ARBA" id="ARBA00022729"/>
    </source>
</evidence>
<dbReference type="SUPFAM" id="SSF56112">
    <property type="entry name" value="Protein kinase-like (PK-like)"/>
    <property type="match status" value="1"/>
</dbReference>
<evidence type="ECO:0000256" key="18">
    <source>
        <dbReference type="ARBA" id="ARBA00023170"/>
    </source>
</evidence>
<dbReference type="InterPro" id="IPR013210">
    <property type="entry name" value="LRR_N_plant-typ"/>
</dbReference>
<dbReference type="InterPro" id="IPR008271">
    <property type="entry name" value="Ser/Thr_kinase_AS"/>
</dbReference>
<dbReference type="SMART" id="SM00369">
    <property type="entry name" value="LRR_TYP"/>
    <property type="match status" value="8"/>
</dbReference>
<evidence type="ECO:0000256" key="19">
    <source>
        <dbReference type="ARBA" id="ARBA00023180"/>
    </source>
</evidence>
<evidence type="ECO:0000256" key="4">
    <source>
        <dbReference type="ARBA" id="ARBA00012513"/>
    </source>
</evidence>
<dbReference type="Proteomes" id="UP001159364">
    <property type="component" value="Linkage Group LG03"/>
</dbReference>
<dbReference type="PROSITE" id="PS50011">
    <property type="entry name" value="PROTEIN_KINASE_DOM"/>
    <property type="match status" value="1"/>
</dbReference>
<evidence type="ECO:0000256" key="9">
    <source>
        <dbReference type="ARBA" id="ARBA00022679"/>
    </source>
</evidence>
<evidence type="ECO:0000259" key="25">
    <source>
        <dbReference type="PROSITE" id="PS50011"/>
    </source>
</evidence>
<dbReference type="FunFam" id="3.80.10.10:FF:000288">
    <property type="entry name" value="LRR receptor-like serine/threonine-protein kinase EFR"/>
    <property type="match status" value="1"/>
</dbReference>
<keyword evidence="27" id="KW-1185">Reference proteome</keyword>
<evidence type="ECO:0000256" key="16">
    <source>
        <dbReference type="ARBA" id="ARBA00022989"/>
    </source>
</evidence>
<keyword evidence="15 22" id="KW-0067">ATP-binding</keyword>
<dbReference type="AlphaFoldDB" id="A0AAV8TXE8"/>
<name>A0AAV8TXE8_9ROSI</name>
<evidence type="ECO:0000256" key="15">
    <source>
        <dbReference type="ARBA" id="ARBA00022840"/>
    </source>
</evidence>
<proteinExistence type="inferred from homology"/>
<dbReference type="GO" id="GO:0005886">
    <property type="term" value="C:plasma membrane"/>
    <property type="evidence" value="ECO:0007669"/>
    <property type="project" value="UniProtKB-SubCell"/>
</dbReference>
<keyword evidence="19" id="KW-0325">Glycoprotein</keyword>
<evidence type="ECO:0000256" key="5">
    <source>
        <dbReference type="ARBA" id="ARBA00022475"/>
    </source>
</evidence>
<feature type="transmembrane region" description="Helical" evidence="23">
    <location>
        <begin position="647"/>
        <end position="673"/>
    </location>
</feature>
<dbReference type="GO" id="GO:0004674">
    <property type="term" value="F:protein serine/threonine kinase activity"/>
    <property type="evidence" value="ECO:0007669"/>
    <property type="project" value="UniProtKB-KW"/>
</dbReference>
<keyword evidence="12" id="KW-0677">Repeat</keyword>
<gene>
    <name evidence="26" type="ORF">K2173_018040</name>
</gene>
<dbReference type="Pfam" id="PF00069">
    <property type="entry name" value="Pkinase"/>
    <property type="match status" value="1"/>
</dbReference>
<evidence type="ECO:0000256" key="6">
    <source>
        <dbReference type="ARBA" id="ARBA00022527"/>
    </source>
</evidence>
<evidence type="ECO:0000256" key="1">
    <source>
        <dbReference type="ARBA" id="ARBA00004251"/>
    </source>
</evidence>
<dbReference type="InterPro" id="IPR001611">
    <property type="entry name" value="Leu-rich_rpt"/>
</dbReference>
<evidence type="ECO:0000256" key="10">
    <source>
        <dbReference type="ARBA" id="ARBA00022692"/>
    </source>
</evidence>
<dbReference type="Gene3D" id="3.30.200.20">
    <property type="entry name" value="Phosphorylase Kinase, domain 1"/>
    <property type="match status" value="1"/>
</dbReference>
<dbReference type="EC" id="2.7.11.1" evidence="4"/>
<evidence type="ECO:0000256" key="23">
    <source>
        <dbReference type="SAM" id="Phobius"/>
    </source>
</evidence>
<accession>A0AAV8TXE8</accession>
<comment type="catalytic activity">
    <reaction evidence="20">
        <text>L-threonyl-[protein] + ATP = O-phospho-L-threonyl-[protein] + ADP + H(+)</text>
        <dbReference type="Rhea" id="RHEA:46608"/>
        <dbReference type="Rhea" id="RHEA-COMP:11060"/>
        <dbReference type="Rhea" id="RHEA-COMP:11605"/>
        <dbReference type="ChEBI" id="CHEBI:15378"/>
        <dbReference type="ChEBI" id="CHEBI:30013"/>
        <dbReference type="ChEBI" id="CHEBI:30616"/>
        <dbReference type="ChEBI" id="CHEBI:61977"/>
        <dbReference type="ChEBI" id="CHEBI:456216"/>
        <dbReference type="EC" id="2.7.11.1"/>
    </reaction>
</comment>
<feature type="chain" id="PRO_5043776326" description="non-specific serine/threonine protein kinase" evidence="24">
    <location>
        <begin position="29"/>
        <end position="1024"/>
    </location>
</feature>
<keyword evidence="5" id="KW-1003">Cell membrane</keyword>
<keyword evidence="14" id="KW-0418">Kinase</keyword>
<evidence type="ECO:0000256" key="13">
    <source>
        <dbReference type="ARBA" id="ARBA00022741"/>
    </source>
</evidence>
<comment type="similarity">
    <text evidence="2">Belongs to the protein kinase superfamily. Ser/Thr protein kinase family.</text>
</comment>
<keyword evidence="11 24" id="KW-0732">Signal</keyword>
<evidence type="ECO:0000313" key="26">
    <source>
        <dbReference type="EMBL" id="KAJ8770549.1"/>
    </source>
</evidence>
<evidence type="ECO:0000256" key="2">
    <source>
        <dbReference type="ARBA" id="ARBA00008684"/>
    </source>
</evidence>
<dbReference type="FunFam" id="1.10.510.10:FF:000358">
    <property type="entry name" value="Putative leucine-rich repeat receptor-like serine/threonine-protein kinase"/>
    <property type="match status" value="1"/>
</dbReference>
<dbReference type="InterPro" id="IPR011009">
    <property type="entry name" value="Kinase-like_dom_sf"/>
</dbReference>
<keyword evidence="6" id="KW-0723">Serine/threonine-protein kinase</keyword>
<evidence type="ECO:0000256" key="8">
    <source>
        <dbReference type="ARBA" id="ARBA00022614"/>
    </source>
</evidence>
<feature type="binding site" evidence="22">
    <location>
        <position position="735"/>
    </location>
    <ligand>
        <name>ATP</name>
        <dbReference type="ChEBI" id="CHEBI:30616"/>
    </ligand>
</feature>
<evidence type="ECO:0000256" key="12">
    <source>
        <dbReference type="ARBA" id="ARBA00022737"/>
    </source>
</evidence>
<keyword evidence="13 22" id="KW-0547">Nucleotide-binding</keyword>
<keyword evidence="16 23" id="KW-1133">Transmembrane helix</keyword>
<dbReference type="PANTHER" id="PTHR27008">
    <property type="entry name" value="OS04G0122200 PROTEIN"/>
    <property type="match status" value="1"/>
</dbReference>
<evidence type="ECO:0000313" key="27">
    <source>
        <dbReference type="Proteomes" id="UP001159364"/>
    </source>
</evidence>
<dbReference type="FunFam" id="3.30.200.20:FF:000432">
    <property type="entry name" value="LRR receptor-like serine/threonine-protein kinase EFR"/>
    <property type="match status" value="1"/>
</dbReference>
<feature type="domain" description="Protein kinase" evidence="25">
    <location>
        <begin position="706"/>
        <end position="1022"/>
    </location>
</feature>
<evidence type="ECO:0000256" key="22">
    <source>
        <dbReference type="PROSITE-ProRule" id="PRU10141"/>
    </source>
</evidence>
<dbReference type="Gene3D" id="1.10.510.10">
    <property type="entry name" value="Transferase(Phosphotransferase) domain 1"/>
    <property type="match status" value="1"/>
</dbReference>
<dbReference type="InterPro" id="IPR000719">
    <property type="entry name" value="Prot_kinase_dom"/>
</dbReference>
<dbReference type="EMBL" id="JAIWQS010000003">
    <property type="protein sequence ID" value="KAJ8770549.1"/>
    <property type="molecule type" value="Genomic_DNA"/>
</dbReference>
<keyword evidence="9" id="KW-0808">Transferase</keyword>
<dbReference type="FunFam" id="3.80.10.10:FF:000041">
    <property type="entry name" value="LRR receptor-like serine/threonine-protein kinase ERECTA"/>
    <property type="match status" value="1"/>
</dbReference>
<keyword evidence="7" id="KW-0597">Phosphoprotein</keyword>
<evidence type="ECO:0000256" key="14">
    <source>
        <dbReference type="ARBA" id="ARBA00022777"/>
    </source>
</evidence>
<dbReference type="InterPro" id="IPR003591">
    <property type="entry name" value="Leu-rich_rpt_typical-subtyp"/>
</dbReference>
<dbReference type="FunFam" id="3.80.10.10:FF:000275">
    <property type="entry name" value="Leucine-rich repeat receptor-like protein kinase"/>
    <property type="match status" value="1"/>
</dbReference>
<dbReference type="PROSITE" id="PS00108">
    <property type="entry name" value="PROTEIN_KINASE_ST"/>
    <property type="match status" value="1"/>
</dbReference>
<evidence type="ECO:0000256" key="21">
    <source>
        <dbReference type="ARBA" id="ARBA00048679"/>
    </source>
</evidence>
<dbReference type="Gene3D" id="3.80.10.10">
    <property type="entry name" value="Ribonuclease Inhibitor"/>
    <property type="match status" value="4"/>
</dbReference>
<protein>
    <recommendedName>
        <fullName evidence="4">non-specific serine/threonine protein kinase</fullName>
        <ecNumber evidence="4">2.7.11.1</ecNumber>
    </recommendedName>
</protein>
<dbReference type="Pfam" id="PF00560">
    <property type="entry name" value="LRR_1"/>
    <property type="match status" value="9"/>
</dbReference>
<comment type="caution">
    <text evidence="26">The sequence shown here is derived from an EMBL/GenBank/DDBJ whole genome shotgun (WGS) entry which is preliminary data.</text>
</comment>
<feature type="signal peptide" evidence="24">
    <location>
        <begin position="1"/>
        <end position="28"/>
    </location>
</feature>
<dbReference type="InterPro" id="IPR051809">
    <property type="entry name" value="Plant_receptor-like_S/T_kinase"/>
</dbReference>
<dbReference type="SMART" id="SM00220">
    <property type="entry name" value="S_TKc"/>
    <property type="match status" value="1"/>
</dbReference>
<reference evidence="26 27" key="1">
    <citation type="submission" date="2021-09" db="EMBL/GenBank/DDBJ databases">
        <title>Genomic insights and catalytic innovation underlie evolution of tropane alkaloids biosynthesis.</title>
        <authorList>
            <person name="Wang Y.-J."/>
            <person name="Tian T."/>
            <person name="Huang J.-P."/>
            <person name="Huang S.-X."/>
        </authorList>
    </citation>
    <scope>NUCLEOTIDE SEQUENCE [LARGE SCALE GENOMIC DNA]</scope>
    <source>
        <strain evidence="26">KIB-2018</strain>
        <tissue evidence="26">Leaf</tissue>
    </source>
</reference>
<comment type="catalytic activity">
    <reaction evidence="21">
        <text>L-seryl-[protein] + ATP = O-phospho-L-seryl-[protein] + ADP + H(+)</text>
        <dbReference type="Rhea" id="RHEA:17989"/>
        <dbReference type="Rhea" id="RHEA-COMP:9863"/>
        <dbReference type="Rhea" id="RHEA-COMP:11604"/>
        <dbReference type="ChEBI" id="CHEBI:15378"/>
        <dbReference type="ChEBI" id="CHEBI:29999"/>
        <dbReference type="ChEBI" id="CHEBI:30616"/>
        <dbReference type="ChEBI" id="CHEBI:83421"/>
        <dbReference type="ChEBI" id="CHEBI:456216"/>
        <dbReference type="EC" id="2.7.11.1"/>
    </reaction>
</comment>
<keyword evidence="8" id="KW-0433">Leucine-rich repeat</keyword>
<evidence type="ECO:0000256" key="17">
    <source>
        <dbReference type="ARBA" id="ARBA00023136"/>
    </source>
</evidence>
<comment type="similarity">
    <text evidence="3">Belongs to the RLP family.</text>
</comment>
<keyword evidence="10 23" id="KW-0812">Transmembrane</keyword>
<dbReference type="SUPFAM" id="SSF52058">
    <property type="entry name" value="L domain-like"/>
    <property type="match status" value="2"/>
</dbReference>